<dbReference type="InterPro" id="IPR027291">
    <property type="entry name" value="Glyco_hydro_38_N_sf"/>
</dbReference>
<name>A0AAD2D6V2_EUPCR</name>
<dbReference type="SUPFAM" id="SSF74650">
    <property type="entry name" value="Galactose mutarotase-like"/>
    <property type="match status" value="1"/>
</dbReference>
<dbReference type="GO" id="GO:0006013">
    <property type="term" value="P:mannose metabolic process"/>
    <property type="evidence" value="ECO:0007669"/>
    <property type="project" value="InterPro"/>
</dbReference>
<evidence type="ECO:0000259" key="3">
    <source>
        <dbReference type="Pfam" id="PF01074"/>
    </source>
</evidence>
<dbReference type="InterPro" id="IPR011013">
    <property type="entry name" value="Gal_mutarotase_sf_dom"/>
</dbReference>
<dbReference type="InterPro" id="IPR013780">
    <property type="entry name" value="Glyco_hydro_b"/>
</dbReference>
<dbReference type="EMBL" id="CAMPGE010025090">
    <property type="protein sequence ID" value="CAI2382882.1"/>
    <property type="molecule type" value="Genomic_DNA"/>
</dbReference>
<protein>
    <recommendedName>
        <fullName evidence="3">Glycoside hydrolase family 38 N-terminal domain-containing protein</fullName>
    </recommendedName>
</protein>
<evidence type="ECO:0000313" key="4">
    <source>
        <dbReference type="EMBL" id="CAI2382882.1"/>
    </source>
</evidence>
<keyword evidence="5" id="KW-1185">Reference proteome</keyword>
<dbReference type="GO" id="GO:0030246">
    <property type="term" value="F:carbohydrate binding"/>
    <property type="evidence" value="ECO:0007669"/>
    <property type="project" value="InterPro"/>
</dbReference>
<gene>
    <name evidence="4" type="ORF">ECRASSUSDP1_LOCUS24370</name>
</gene>
<dbReference type="AlphaFoldDB" id="A0AAD2D6V2"/>
<proteinExistence type="predicted"/>
<evidence type="ECO:0000313" key="5">
    <source>
        <dbReference type="Proteomes" id="UP001295684"/>
    </source>
</evidence>
<dbReference type="GO" id="GO:0004559">
    <property type="term" value="F:alpha-mannosidase activity"/>
    <property type="evidence" value="ECO:0007669"/>
    <property type="project" value="InterPro"/>
</dbReference>
<comment type="cofactor">
    <cofactor evidence="1">
        <name>Zn(2+)</name>
        <dbReference type="ChEBI" id="CHEBI:29105"/>
    </cofactor>
</comment>
<dbReference type="PANTHER" id="PTHR11607:SF3">
    <property type="entry name" value="LYSOSOMAL ALPHA-MANNOSIDASE"/>
    <property type="match status" value="1"/>
</dbReference>
<sequence>MISYVFYRKYEYRKWNLNVYLVPYTHLQPEPGEDYESFKKNKAFPIIESVLTAMRKDYRYVFNWQEVGIFSEWYYETTEEWQKLANRMINDNRFIFINANWGTMAEGMVDYKSKIDQLSLGQEFLYKMFDKIPNIGGEINDNLSTDYKLCNKPGSCEKPILENNYFNDSLYSMMGIDTLLNFRYLTYPSKRDMSIGYPFDFRKKSDYKCDDPFIPVSDTRSFRTQLMEPYVHKYPWADDLIILYGGNNFYQNAELTFYCIDNYMTEVQKLNRNWSDYRFLSYHFATLDDYIHQMEKEYPDEHWNVPYTLEDKDYHSVDDRRDLNYQNIHSGYHGFYTTHSEVKNINSNFQKDLTSLSAAFVINNLLNLKYDLEVPRRIPNIQKYNQIRGEISSLSTIQVIDDAHTSENGDMKYFSKVSKISQDISNLYNTKMLKSLQIKKENENIEIANIESDEILAHFLGKEWSEEIQKIIIFNPSLTDAKEVVRIRIQSPQAAVFNNELKSIKSQLDKVVQFTIEVGNTQETNNDNNLLFEASLAPHETKVFFVRSISDSTVCQESFQKYCSIESKKEEMTKTEEMKLKLGKTEVFLSNNLLPKRFITPYQESVMADIDMDIFSYSIEEDKILSTDKGQRESLEALKIIKQTGFLSTTATMYGKLSSSTSQMDTVEVTTSVLANSFIPEVQITSYLSRNIEIALRIDLKSHQNSKLYSSDSLYSMEIDHNHDRLFPTISGVSSKAQNGNIFQTITATPMPARNLGSVFEYIISRKTTKKNNLADIPSTINFKFLMIKNNLFLDQQSLTLSVLETKEDIQSFINTHATSLSFFSAKTFTPTLELVGYDVAHNIIKLRNRSKFKSKVPFTPFSKSSLRIWTDRKFLLNGLEDKESYFKYDKEEYPDSLKVKDLREQKHKVDILENHIPKVQVESKIGMREGLFLDGYEFAAFRIDSD</sequence>
<dbReference type="PANTHER" id="PTHR11607">
    <property type="entry name" value="ALPHA-MANNOSIDASE"/>
    <property type="match status" value="1"/>
</dbReference>
<dbReference type="Pfam" id="PF01074">
    <property type="entry name" value="Glyco_hydro_38N"/>
    <property type="match status" value="1"/>
</dbReference>
<dbReference type="SUPFAM" id="SSF88713">
    <property type="entry name" value="Glycoside hydrolase/deacetylase"/>
    <property type="match status" value="1"/>
</dbReference>
<accession>A0AAD2D6V2</accession>
<dbReference type="Proteomes" id="UP001295684">
    <property type="component" value="Unassembled WGS sequence"/>
</dbReference>
<keyword evidence="2" id="KW-0862">Zinc</keyword>
<feature type="domain" description="Glycoside hydrolase family 38 N-terminal" evidence="3">
    <location>
        <begin position="18"/>
        <end position="136"/>
    </location>
</feature>
<comment type="caution">
    <text evidence="4">The sequence shown here is derived from an EMBL/GenBank/DDBJ whole genome shotgun (WGS) entry which is preliminary data.</text>
</comment>
<dbReference type="InterPro" id="IPR050843">
    <property type="entry name" value="Glycosyl_Hydrlase_38"/>
</dbReference>
<dbReference type="Gene3D" id="3.20.110.10">
    <property type="entry name" value="Glycoside hydrolase 38, N terminal domain"/>
    <property type="match status" value="1"/>
</dbReference>
<evidence type="ECO:0000256" key="2">
    <source>
        <dbReference type="ARBA" id="ARBA00022833"/>
    </source>
</evidence>
<dbReference type="Gene3D" id="2.60.40.1180">
    <property type="entry name" value="Golgi alpha-mannosidase II"/>
    <property type="match status" value="1"/>
</dbReference>
<dbReference type="InterPro" id="IPR011330">
    <property type="entry name" value="Glyco_hydro/deAcase_b/a-brl"/>
</dbReference>
<dbReference type="InterPro" id="IPR000602">
    <property type="entry name" value="Glyco_hydro_38_N"/>
</dbReference>
<reference evidence="4" key="1">
    <citation type="submission" date="2023-07" db="EMBL/GenBank/DDBJ databases">
        <authorList>
            <consortium name="AG Swart"/>
            <person name="Singh M."/>
            <person name="Singh A."/>
            <person name="Seah K."/>
            <person name="Emmerich C."/>
        </authorList>
    </citation>
    <scope>NUCLEOTIDE SEQUENCE</scope>
    <source>
        <strain evidence="4">DP1</strain>
    </source>
</reference>
<evidence type="ECO:0000256" key="1">
    <source>
        <dbReference type="ARBA" id="ARBA00001947"/>
    </source>
</evidence>
<organism evidence="4 5">
    <name type="scientific">Euplotes crassus</name>
    <dbReference type="NCBI Taxonomy" id="5936"/>
    <lineage>
        <taxon>Eukaryota</taxon>
        <taxon>Sar</taxon>
        <taxon>Alveolata</taxon>
        <taxon>Ciliophora</taxon>
        <taxon>Intramacronucleata</taxon>
        <taxon>Spirotrichea</taxon>
        <taxon>Hypotrichia</taxon>
        <taxon>Euplotida</taxon>
        <taxon>Euplotidae</taxon>
        <taxon>Moneuplotes</taxon>
    </lineage>
</organism>